<protein>
    <submittedName>
        <fullName evidence="1">Uncharacterized protein</fullName>
    </submittedName>
</protein>
<organism evidence="1 2">
    <name type="scientific">Hirsutella minnesotensis 3608</name>
    <dbReference type="NCBI Taxonomy" id="1043627"/>
    <lineage>
        <taxon>Eukaryota</taxon>
        <taxon>Fungi</taxon>
        <taxon>Dikarya</taxon>
        <taxon>Ascomycota</taxon>
        <taxon>Pezizomycotina</taxon>
        <taxon>Sordariomycetes</taxon>
        <taxon>Hypocreomycetidae</taxon>
        <taxon>Hypocreales</taxon>
        <taxon>Ophiocordycipitaceae</taxon>
        <taxon>Hirsutella</taxon>
    </lineage>
</organism>
<proteinExistence type="predicted"/>
<evidence type="ECO:0000313" key="2">
    <source>
        <dbReference type="Proteomes" id="UP000054481"/>
    </source>
</evidence>
<dbReference type="AlphaFoldDB" id="A0A0F7ZS60"/>
<evidence type="ECO:0000313" key="1">
    <source>
        <dbReference type="EMBL" id="KJZ70798.1"/>
    </source>
</evidence>
<reference evidence="1 2" key="1">
    <citation type="journal article" date="2014" name="Genome Biol. Evol.">
        <title>Comparative genomics and transcriptomics analyses reveal divergent lifestyle features of nematode endoparasitic fungus Hirsutella minnesotensis.</title>
        <authorList>
            <person name="Lai Y."/>
            <person name="Liu K."/>
            <person name="Zhang X."/>
            <person name="Zhang X."/>
            <person name="Li K."/>
            <person name="Wang N."/>
            <person name="Shu C."/>
            <person name="Wu Y."/>
            <person name="Wang C."/>
            <person name="Bushley K.E."/>
            <person name="Xiang M."/>
            <person name="Liu X."/>
        </authorList>
    </citation>
    <scope>NUCLEOTIDE SEQUENCE [LARGE SCALE GENOMIC DNA]</scope>
    <source>
        <strain evidence="1 2">3608</strain>
    </source>
</reference>
<dbReference type="Proteomes" id="UP000054481">
    <property type="component" value="Unassembled WGS sequence"/>
</dbReference>
<dbReference type="OrthoDB" id="3549294at2759"/>
<sequence length="668" mass="75718">MTTSDSCSVWSDSTTSSTALSQASARLLGEEDDLLVPTAADIERTYHDGRATWGSFLHEAVNIPQGLWPTALLDPYITLFDVPALPSELPRSDILHGRPRWYLRQCAQGSGYAEVSVSDDDWDPAFVYGRRVAFCLGYQDAVSCDILSQPASSYLGLSSKTRRSISVLTLCWSYILSARFLEMQGRRVRYTTHQLQLQKEAEPERSTLYLDGASPELVRWLCAILCPKLGWFAPGKLLPPWAASIKADLGLAVLVPVTDAETLDAPNSTEAIDLLLELCRLCGLGAEADRTEEGRESLPPYKAGFFAALMLPFYRFMSLRPQFPPPHLNTKATSRLDNADQTNIRRFVHDLRYFMTLSLHPPSLGTILWSIFWQPDVECNLVSPWLAAVLDTLNPTINAMELETLVKVFASRRPKIAFWWLALFLLGDISVTEWIRRYAQTQTEKYGFAPLSPPDPMVSAWTGSKQSFLDYEKTSSYTESSDLVSRADLLRCRFDCKLQDSASTTLSWRPFGYSSKQYIEPDLWPRLEAHYVRQYHSFTWYPRKKRWPTSFGFRQESGRATMIVPDNLELRLSGGKCRTEYSHDIKLAPSKKTTLTMLSLLVEDSAGTRHWANAAIPDIRSLHPWLHNWEGLDVMERADTEILNADIAPTGPSWFLQEWMEGKHQNEE</sequence>
<keyword evidence="2" id="KW-1185">Reference proteome</keyword>
<dbReference type="EMBL" id="KQ030606">
    <property type="protein sequence ID" value="KJZ70798.1"/>
    <property type="molecule type" value="Genomic_DNA"/>
</dbReference>
<gene>
    <name evidence="1" type="ORF">HIM_09811</name>
</gene>
<accession>A0A0F7ZS60</accession>
<name>A0A0F7ZS60_9HYPO</name>